<dbReference type="Gene3D" id="3.30.420.210">
    <property type="entry name" value="SEP domain"/>
    <property type="match status" value="1"/>
</dbReference>
<feature type="compositionally biased region" description="Low complexity" evidence="1">
    <location>
        <begin position="192"/>
        <end position="210"/>
    </location>
</feature>
<dbReference type="CDD" id="cd14348">
    <property type="entry name" value="UBA_p47"/>
    <property type="match status" value="1"/>
</dbReference>
<dbReference type="AlphaFoldDB" id="A0A176ZZH4"/>
<dbReference type="SMART" id="SM00553">
    <property type="entry name" value="SEP"/>
    <property type="match status" value="1"/>
</dbReference>
<dbReference type="GO" id="GO:0043161">
    <property type="term" value="P:proteasome-mediated ubiquitin-dependent protein catabolic process"/>
    <property type="evidence" value="ECO:0007669"/>
    <property type="project" value="TreeGrafter"/>
</dbReference>
<dbReference type="InterPro" id="IPR036241">
    <property type="entry name" value="NSFL1C_SEP_dom_sf"/>
</dbReference>
<feature type="domain" description="SEP" evidence="3">
    <location>
        <begin position="211"/>
        <end position="275"/>
    </location>
</feature>
<dbReference type="InterPro" id="IPR009060">
    <property type="entry name" value="UBA-like_sf"/>
</dbReference>
<dbReference type="SUPFAM" id="SSF54236">
    <property type="entry name" value="Ubiquitin-like"/>
    <property type="match status" value="1"/>
</dbReference>
<evidence type="ECO:0000313" key="4">
    <source>
        <dbReference type="EMBL" id="OAF54642.1"/>
    </source>
</evidence>
<dbReference type="PANTHER" id="PTHR23333:SF20">
    <property type="entry name" value="NSFL1 COFACTOR P47"/>
    <property type="match status" value="1"/>
</dbReference>
<protein>
    <recommendedName>
        <fullName evidence="5">UBX domain-containing protein 1</fullName>
    </recommendedName>
</protein>
<name>A0A176ZZH4_9PEZI</name>
<organism evidence="4">
    <name type="scientific">Pseudogymnoascus destructans</name>
    <dbReference type="NCBI Taxonomy" id="655981"/>
    <lineage>
        <taxon>Eukaryota</taxon>
        <taxon>Fungi</taxon>
        <taxon>Dikarya</taxon>
        <taxon>Ascomycota</taxon>
        <taxon>Pezizomycotina</taxon>
        <taxon>Leotiomycetes</taxon>
        <taxon>Thelebolales</taxon>
        <taxon>Thelebolaceae</taxon>
        <taxon>Pseudogymnoascus</taxon>
    </lineage>
</organism>
<dbReference type="PROSITE" id="PS51399">
    <property type="entry name" value="SEP"/>
    <property type="match status" value="1"/>
</dbReference>
<dbReference type="GeneID" id="36291838"/>
<dbReference type="InterPro" id="IPR029071">
    <property type="entry name" value="Ubiquitin-like_domsf"/>
</dbReference>
<proteinExistence type="predicted"/>
<dbReference type="SUPFAM" id="SSF102848">
    <property type="entry name" value="NSFL1 (p97 ATPase) cofactor p47, SEP domain"/>
    <property type="match status" value="1"/>
</dbReference>
<dbReference type="GO" id="GO:0061025">
    <property type="term" value="P:membrane fusion"/>
    <property type="evidence" value="ECO:0007669"/>
    <property type="project" value="TreeGrafter"/>
</dbReference>
<evidence type="ECO:0008006" key="5">
    <source>
        <dbReference type="Google" id="ProtNLM"/>
    </source>
</evidence>
<dbReference type="GO" id="GO:0005634">
    <property type="term" value="C:nucleus"/>
    <property type="evidence" value="ECO:0007669"/>
    <property type="project" value="TreeGrafter"/>
</dbReference>
<feature type="compositionally biased region" description="Basic and acidic residues" evidence="1">
    <location>
        <begin position="146"/>
        <end position="161"/>
    </location>
</feature>
<feature type="region of interest" description="Disordered" evidence="1">
    <location>
        <begin position="51"/>
        <end position="210"/>
    </location>
</feature>
<feature type="compositionally biased region" description="Low complexity" evidence="1">
    <location>
        <begin position="79"/>
        <end position="89"/>
    </location>
</feature>
<accession>A0A176ZZH4</accession>
<dbReference type="GO" id="GO:0043130">
    <property type="term" value="F:ubiquitin binding"/>
    <property type="evidence" value="ECO:0007669"/>
    <property type="project" value="TreeGrafter"/>
</dbReference>
<dbReference type="InterPro" id="IPR012989">
    <property type="entry name" value="SEP_domain"/>
</dbReference>
<feature type="compositionally biased region" description="Acidic residues" evidence="1">
    <location>
        <begin position="117"/>
        <end position="126"/>
    </location>
</feature>
<dbReference type="GO" id="GO:0000045">
    <property type="term" value="P:autophagosome assembly"/>
    <property type="evidence" value="ECO:0007669"/>
    <property type="project" value="TreeGrafter"/>
</dbReference>
<dbReference type="PROSITE" id="PS50033">
    <property type="entry name" value="UBX"/>
    <property type="match status" value="1"/>
</dbReference>
<dbReference type="GO" id="GO:0007030">
    <property type="term" value="P:Golgi organization"/>
    <property type="evidence" value="ECO:0007669"/>
    <property type="project" value="TreeGrafter"/>
</dbReference>
<dbReference type="VEuPathDB" id="FungiDB:GMDG_07604"/>
<dbReference type="Gene3D" id="1.10.8.10">
    <property type="entry name" value="DNA helicase RuvA subunit, C-terminal domain"/>
    <property type="match status" value="1"/>
</dbReference>
<dbReference type="eggNOG" id="KOG2086">
    <property type="taxonomic scope" value="Eukaryota"/>
</dbReference>
<dbReference type="Pfam" id="PF14555">
    <property type="entry name" value="UBA_4"/>
    <property type="match status" value="1"/>
</dbReference>
<dbReference type="OrthoDB" id="25887at2759"/>
<dbReference type="GO" id="GO:0031468">
    <property type="term" value="P:nuclear membrane reassembly"/>
    <property type="evidence" value="ECO:0007669"/>
    <property type="project" value="TreeGrafter"/>
</dbReference>
<dbReference type="SUPFAM" id="SSF46934">
    <property type="entry name" value="UBA-like"/>
    <property type="match status" value="1"/>
</dbReference>
<dbReference type="InterPro" id="IPR001012">
    <property type="entry name" value="UBX_dom"/>
</dbReference>
<dbReference type="PANTHER" id="PTHR23333">
    <property type="entry name" value="UBX DOMAIN CONTAINING PROTEIN"/>
    <property type="match status" value="1"/>
</dbReference>
<evidence type="ECO:0000259" key="3">
    <source>
        <dbReference type="PROSITE" id="PS51399"/>
    </source>
</evidence>
<dbReference type="Pfam" id="PF00789">
    <property type="entry name" value="UBX"/>
    <property type="match status" value="1"/>
</dbReference>
<feature type="region of interest" description="Disordered" evidence="1">
    <location>
        <begin position="278"/>
        <end position="324"/>
    </location>
</feature>
<dbReference type="EMBL" id="KV441417">
    <property type="protein sequence ID" value="OAF54642.1"/>
    <property type="molecule type" value="Genomic_DNA"/>
</dbReference>
<gene>
    <name evidence="4" type="ORF">VC83_08799</name>
</gene>
<feature type="domain" description="UBX" evidence="2">
    <location>
        <begin position="329"/>
        <end position="397"/>
    </location>
</feature>
<reference evidence="4" key="1">
    <citation type="submission" date="2016-03" db="EMBL/GenBank/DDBJ databases">
        <title>Updated assembly of Pseudogymnoascus destructans, the fungus causing white-nose syndrome of bats.</title>
        <authorList>
            <person name="Palmer J.M."/>
            <person name="Drees K.P."/>
            <person name="Foster J.T."/>
            <person name="Lindner D.L."/>
        </authorList>
    </citation>
    <scope>NUCLEOTIDE SEQUENCE [LARGE SCALE GENOMIC DNA]</scope>
    <source>
        <strain evidence="4">20631-21</strain>
    </source>
</reference>
<dbReference type="RefSeq" id="XP_024319946.1">
    <property type="nucleotide sequence ID" value="XM_024472342.1"/>
</dbReference>
<evidence type="ECO:0000256" key="1">
    <source>
        <dbReference type="SAM" id="MobiDB-lite"/>
    </source>
</evidence>
<sequence>MADNPTDKNALIAQFSGITGAAPQEAEQFLISSDWDLEDAAATFYASKEDALAEAEGGAPAPEEYTGPRTLDGRPAPESRTPTVASSSRPPRRAPRSGIATLGSIASDSSQHGHDDDGSDDPDFHDDEQPRDLFAGGEKSGLAVQDPRRNDPRNLVDEIIKKAKSQASRAESDPAPAPPSRFHGSGITLGDSATPSTVLPSAAPAAAPATPQRRILHLWNDGFSIEDGPLHRFDDPQNAADLAVIESGRAPIHLMNVAYDQPVDVQLNRHEEDYKKPKTVYKPFSGGGQRLGSPVPGAETSTASAPIQPSAGPSSAQPASQAPQVKVDPALPTLSLRIQLADGTRLPARFNTTHSIGDVYDFIARASPDSSTRAWVVATTFPSKEHTDKKAVLGELEEFRRGGVAVQKWV</sequence>
<feature type="compositionally biased region" description="Low complexity" evidence="1">
    <location>
        <begin position="54"/>
        <end position="64"/>
    </location>
</feature>
<dbReference type="GO" id="GO:0005829">
    <property type="term" value="C:cytosol"/>
    <property type="evidence" value="ECO:0007669"/>
    <property type="project" value="TreeGrafter"/>
</dbReference>
<dbReference type="Proteomes" id="UP000077154">
    <property type="component" value="Unassembled WGS sequence"/>
</dbReference>
<dbReference type="Gene3D" id="3.10.20.90">
    <property type="entry name" value="Phosphatidylinositol 3-kinase Catalytic Subunit, Chain A, domain 1"/>
    <property type="match status" value="1"/>
</dbReference>
<feature type="compositionally biased region" description="Low complexity" evidence="1">
    <location>
        <begin position="303"/>
        <end position="324"/>
    </location>
</feature>
<evidence type="ECO:0000259" key="2">
    <source>
        <dbReference type="PROSITE" id="PS50033"/>
    </source>
</evidence>
<dbReference type="Pfam" id="PF08059">
    <property type="entry name" value="SEP"/>
    <property type="match status" value="1"/>
</dbReference>
<dbReference type="FunFam" id="3.30.420.210:FF:000002">
    <property type="entry name" value="UBX domain-containing protein 1"/>
    <property type="match status" value="1"/>
</dbReference>